<gene>
    <name evidence="2" type="ORF">ANCCAN_19028</name>
</gene>
<feature type="region of interest" description="Disordered" evidence="1">
    <location>
        <begin position="109"/>
        <end position="130"/>
    </location>
</feature>
<organism evidence="2 3">
    <name type="scientific">Ancylostoma caninum</name>
    <name type="common">Dog hookworm</name>
    <dbReference type="NCBI Taxonomy" id="29170"/>
    <lineage>
        <taxon>Eukaryota</taxon>
        <taxon>Metazoa</taxon>
        <taxon>Ecdysozoa</taxon>
        <taxon>Nematoda</taxon>
        <taxon>Chromadorea</taxon>
        <taxon>Rhabditida</taxon>
        <taxon>Rhabditina</taxon>
        <taxon>Rhabditomorpha</taxon>
        <taxon>Strongyloidea</taxon>
        <taxon>Ancylostomatidae</taxon>
        <taxon>Ancylostomatinae</taxon>
        <taxon>Ancylostoma</taxon>
    </lineage>
</organism>
<protein>
    <submittedName>
        <fullName evidence="2">Uncharacterized protein</fullName>
    </submittedName>
</protein>
<feature type="region of interest" description="Disordered" evidence="1">
    <location>
        <begin position="1"/>
        <end position="21"/>
    </location>
</feature>
<accession>A0A368FSC3</accession>
<dbReference type="AlphaFoldDB" id="A0A368FSC3"/>
<dbReference type="EMBL" id="JOJR01000699">
    <property type="protein sequence ID" value="RCN35121.1"/>
    <property type="molecule type" value="Genomic_DNA"/>
</dbReference>
<reference evidence="2 3" key="1">
    <citation type="submission" date="2014-10" db="EMBL/GenBank/DDBJ databases">
        <title>Draft genome of the hookworm Ancylostoma caninum.</title>
        <authorList>
            <person name="Mitreva M."/>
        </authorList>
    </citation>
    <scope>NUCLEOTIDE SEQUENCE [LARGE SCALE GENOMIC DNA]</scope>
    <source>
        <strain evidence="2 3">Baltimore</strain>
    </source>
</reference>
<comment type="caution">
    <text evidence="2">The sequence shown here is derived from an EMBL/GenBank/DDBJ whole genome shotgun (WGS) entry which is preliminary data.</text>
</comment>
<dbReference type="Proteomes" id="UP000252519">
    <property type="component" value="Unassembled WGS sequence"/>
</dbReference>
<name>A0A368FSC3_ANCCA</name>
<evidence type="ECO:0000313" key="2">
    <source>
        <dbReference type="EMBL" id="RCN35121.1"/>
    </source>
</evidence>
<evidence type="ECO:0000256" key="1">
    <source>
        <dbReference type="SAM" id="MobiDB-lite"/>
    </source>
</evidence>
<proteinExistence type="predicted"/>
<dbReference type="OrthoDB" id="5826491at2759"/>
<evidence type="ECO:0000313" key="3">
    <source>
        <dbReference type="Proteomes" id="UP000252519"/>
    </source>
</evidence>
<keyword evidence="3" id="KW-1185">Reference proteome</keyword>
<sequence>MIRSADGAQDGRPGEDEGFGIGCELQEDFHKEGSGHCEESLYPNVEGESLADIDDVADEVEIKPTPVSWDSEVPQQRKNLAPANVLKTNDFLRSRPQLFVGTGQSINNRESSSLQWGDPGEIPSTSSGSQTVPGMKSLFKMYSEVAIRKAARTELLRPEDDGDERGEEVVLAPYSDGENAFETPLDDESVDTDFFALDPGQIYSKRKQLIHKHQKWPLYWDRAIDFQEASYILTGAVPVQENKVCNSVPQGFRGEGTFIVNCENLHRSDSNNDGLGSWGRPTGRNRYYGNSPSGVFTRMDDGRGNLLPHAKYIWKCMMRRYEHPMTSAANGGQNRFIKKIYSALYPPERKEMISFVVITYEWIGKPFNFRVIPLPQKNRRGGPPVPHPPPGAKDWQTASFQGSVMAALPATCSAYFGDCPLYAVGAVDFNTAASIILGGTIVEPSKICSRVPQGYRECGTFVIDLRNFVTDAELRRDDNGCWGKPAGNSRYYKIDSNTGDAVRVDRGCKLIEGAEYDVQILSKRYEHPSVNGRFVRKIYTGRSPSSSRIYETCMLLAVMTYYWKGEPEYFEAGPQKRVGIMSMSKIALLHIGYSIISNGKNSGGSGTTTLCEPSILRPDGATSFHRSDDDGTTNETTQAMMYRTEYELQERQASLLDRFEAFMDRLERISVCLPQLQEPVQQVWMNDVTHEDDVAHEEEIILEDDNYNEHYVSNLR</sequence>